<evidence type="ECO:0000313" key="3">
    <source>
        <dbReference type="EMBL" id="KAG7159500.1"/>
    </source>
</evidence>
<feature type="region of interest" description="Disordered" evidence="1">
    <location>
        <begin position="128"/>
        <end position="211"/>
    </location>
</feature>
<feature type="compositionally biased region" description="Low complexity" evidence="1">
    <location>
        <begin position="167"/>
        <end position="185"/>
    </location>
</feature>
<protein>
    <submittedName>
        <fullName evidence="3">Uncharacterized protein</fullName>
    </submittedName>
</protein>
<dbReference type="Proteomes" id="UP000747542">
    <property type="component" value="Unassembled WGS sequence"/>
</dbReference>
<feature type="compositionally biased region" description="Pro residues" evidence="1">
    <location>
        <begin position="145"/>
        <end position="166"/>
    </location>
</feature>
<reference evidence="3" key="1">
    <citation type="journal article" date="2021" name="Sci. Adv.">
        <title>The American lobster genome reveals insights on longevity, neural, and immune adaptations.</title>
        <authorList>
            <person name="Polinski J.M."/>
            <person name="Zimin A.V."/>
            <person name="Clark K.F."/>
            <person name="Kohn A.B."/>
            <person name="Sadowski N."/>
            <person name="Timp W."/>
            <person name="Ptitsyn A."/>
            <person name="Khanna P."/>
            <person name="Romanova D.Y."/>
            <person name="Williams P."/>
            <person name="Greenwood S.J."/>
            <person name="Moroz L.L."/>
            <person name="Walt D.R."/>
            <person name="Bodnar A.G."/>
        </authorList>
    </citation>
    <scope>NUCLEOTIDE SEQUENCE</scope>
    <source>
        <strain evidence="3">GMGI-L3</strain>
    </source>
</reference>
<feature type="signal peptide" evidence="2">
    <location>
        <begin position="1"/>
        <end position="23"/>
    </location>
</feature>
<evidence type="ECO:0000313" key="4">
    <source>
        <dbReference type="Proteomes" id="UP000747542"/>
    </source>
</evidence>
<sequence length="211" mass="22030">MTVGVSPILLLLVVCTLSTGGWAGGGDAINTKRGVEDQELHQHPEALHPPHSPTPLRVTPLHSRVGALSDTDTLGADPHTSLDKGHTSGLSLSSSPHSPRSSTSQQFFQSSSLYQPSLKTSQVSWATGGRTTAGRQPYHLSELPPSSPPPQVPLWPDPPPAAPPSSTPAAEASPTLSSTTHSSTTGARNRGSLLTNHNTQRKLACSKTSLP</sequence>
<keyword evidence="2" id="KW-0732">Signal</keyword>
<dbReference type="AlphaFoldDB" id="A0A8J5MQ26"/>
<keyword evidence="4" id="KW-1185">Reference proteome</keyword>
<name>A0A8J5MQ26_HOMAM</name>
<gene>
    <name evidence="3" type="ORF">Hamer_G004132</name>
</gene>
<evidence type="ECO:0000256" key="2">
    <source>
        <dbReference type="SAM" id="SignalP"/>
    </source>
</evidence>
<dbReference type="EMBL" id="JAHLQT010033114">
    <property type="protein sequence ID" value="KAG7159500.1"/>
    <property type="molecule type" value="Genomic_DNA"/>
</dbReference>
<feature type="chain" id="PRO_5035278841" evidence="2">
    <location>
        <begin position="24"/>
        <end position="211"/>
    </location>
</feature>
<feature type="compositionally biased region" description="Low complexity" evidence="1">
    <location>
        <begin position="87"/>
        <end position="109"/>
    </location>
</feature>
<feature type="region of interest" description="Disordered" evidence="1">
    <location>
        <begin position="68"/>
        <end position="109"/>
    </location>
</feature>
<organism evidence="3 4">
    <name type="scientific">Homarus americanus</name>
    <name type="common">American lobster</name>
    <dbReference type="NCBI Taxonomy" id="6706"/>
    <lineage>
        <taxon>Eukaryota</taxon>
        <taxon>Metazoa</taxon>
        <taxon>Ecdysozoa</taxon>
        <taxon>Arthropoda</taxon>
        <taxon>Crustacea</taxon>
        <taxon>Multicrustacea</taxon>
        <taxon>Malacostraca</taxon>
        <taxon>Eumalacostraca</taxon>
        <taxon>Eucarida</taxon>
        <taxon>Decapoda</taxon>
        <taxon>Pleocyemata</taxon>
        <taxon>Astacidea</taxon>
        <taxon>Nephropoidea</taxon>
        <taxon>Nephropidae</taxon>
        <taxon>Homarus</taxon>
    </lineage>
</organism>
<accession>A0A8J5MQ26</accession>
<comment type="caution">
    <text evidence="3">The sequence shown here is derived from an EMBL/GenBank/DDBJ whole genome shotgun (WGS) entry which is preliminary data.</text>
</comment>
<proteinExistence type="predicted"/>
<evidence type="ECO:0000256" key="1">
    <source>
        <dbReference type="SAM" id="MobiDB-lite"/>
    </source>
</evidence>